<evidence type="ECO:0000313" key="1">
    <source>
        <dbReference type="EMBL" id="KEH15637.1"/>
    </source>
</evidence>
<gene>
    <name evidence="1" type="ORF">MTR_0709s0020</name>
</gene>
<keyword evidence="3" id="KW-1185">Reference proteome</keyword>
<evidence type="ECO:0000313" key="2">
    <source>
        <dbReference type="EnsemblPlants" id="KEH15637"/>
    </source>
</evidence>
<evidence type="ECO:0000313" key="3">
    <source>
        <dbReference type="Proteomes" id="UP000002051"/>
    </source>
</evidence>
<accession>A0A072TE10</accession>
<organism evidence="1 3">
    <name type="scientific">Medicago truncatula</name>
    <name type="common">Barrel medic</name>
    <name type="synonym">Medicago tribuloides</name>
    <dbReference type="NCBI Taxonomy" id="3880"/>
    <lineage>
        <taxon>Eukaryota</taxon>
        <taxon>Viridiplantae</taxon>
        <taxon>Streptophyta</taxon>
        <taxon>Embryophyta</taxon>
        <taxon>Tracheophyta</taxon>
        <taxon>Spermatophyta</taxon>
        <taxon>Magnoliopsida</taxon>
        <taxon>eudicotyledons</taxon>
        <taxon>Gunneridae</taxon>
        <taxon>Pentapetalae</taxon>
        <taxon>rosids</taxon>
        <taxon>fabids</taxon>
        <taxon>Fabales</taxon>
        <taxon>Fabaceae</taxon>
        <taxon>Papilionoideae</taxon>
        <taxon>50 kb inversion clade</taxon>
        <taxon>NPAAA clade</taxon>
        <taxon>Hologalegina</taxon>
        <taxon>IRL clade</taxon>
        <taxon>Trifolieae</taxon>
        <taxon>Medicago</taxon>
    </lineage>
</organism>
<proteinExistence type="predicted"/>
<sequence length="59" mass="6847">MWVQAIYFVQHRNQENPNFSDMLQKLGHSFKTRLGHRLGRVLGHSVNGRTTESLVEPLD</sequence>
<dbReference type="EMBL" id="KL403433">
    <property type="protein sequence ID" value="KEH15637.1"/>
    <property type="molecule type" value="Genomic_DNA"/>
</dbReference>
<reference evidence="2" key="3">
    <citation type="submission" date="2015-06" db="UniProtKB">
        <authorList>
            <consortium name="EnsemblPlants"/>
        </authorList>
    </citation>
    <scope>IDENTIFICATION</scope>
    <source>
        <strain evidence="2">cv. Jemalong A17</strain>
    </source>
</reference>
<name>A0A072TE10_MEDTR</name>
<dbReference type="EnsemblPlants" id="KEH15637">
    <property type="protein sequence ID" value="KEH15637"/>
    <property type="gene ID" value="MTR_0709s0020"/>
</dbReference>
<dbReference type="Proteomes" id="UP000002051">
    <property type="component" value="Unassembled WGS sequence"/>
</dbReference>
<dbReference type="HOGENOM" id="CLU_2964421_0_0_1"/>
<protein>
    <submittedName>
        <fullName evidence="1 2">Uncharacterized protein</fullName>
    </submittedName>
</protein>
<reference evidence="1 3" key="1">
    <citation type="journal article" date="2011" name="Nature">
        <title>The Medicago genome provides insight into the evolution of rhizobial symbioses.</title>
        <authorList>
            <person name="Young N.D."/>
            <person name="Debelle F."/>
            <person name="Oldroyd G.E."/>
            <person name="Geurts R."/>
            <person name="Cannon S.B."/>
            <person name="Udvardi M.K."/>
            <person name="Benedito V.A."/>
            <person name="Mayer K.F."/>
            <person name="Gouzy J."/>
            <person name="Schoof H."/>
            <person name="Van de Peer Y."/>
            <person name="Proost S."/>
            <person name="Cook D.R."/>
            <person name="Meyers B.C."/>
            <person name="Spannagl M."/>
            <person name="Cheung F."/>
            <person name="De Mita S."/>
            <person name="Krishnakumar V."/>
            <person name="Gundlach H."/>
            <person name="Zhou S."/>
            <person name="Mudge J."/>
            <person name="Bharti A.K."/>
            <person name="Murray J.D."/>
            <person name="Naoumkina M.A."/>
            <person name="Rosen B."/>
            <person name="Silverstein K.A."/>
            <person name="Tang H."/>
            <person name="Rombauts S."/>
            <person name="Zhao P.X."/>
            <person name="Zhou P."/>
            <person name="Barbe V."/>
            <person name="Bardou P."/>
            <person name="Bechner M."/>
            <person name="Bellec A."/>
            <person name="Berger A."/>
            <person name="Berges H."/>
            <person name="Bidwell S."/>
            <person name="Bisseling T."/>
            <person name="Choisne N."/>
            <person name="Couloux A."/>
            <person name="Denny R."/>
            <person name="Deshpande S."/>
            <person name="Dai X."/>
            <person name="Doyle J.J."/>
            <person name="Dudez A.M."/>
            <person name="Farmer A.D."/>
            <person name="Fouteau S."/>
            <person name="Franken C."/>
            <person name="Gibelin C."/>
            <person name="Gish J."/>
            <person name="Goldstein S."/>
            <person name="Gonzalez A.J."/>
            <person name="Green P.J."/>
            <person name="Hallab A."/>
            <person name="Hartog M."/>
            <person name="Hua A."/>
            <person name="Humphray S.J."/>
            <person name="Jeong D.H."/>
            <person name="Jing Y."/>
            <person name="Jocker A."/>
            <person name="Kenton S.M."/>
            <person name="Kim D.J."/>
            <person name="Klee K."/>
            <person name="Lai H."/>
            <person name="Lang C."/>
            <person name="Lin S."/>
            <person name="Macmil S.L."/>
            <person name="Magdelenat G."/>
            <person name="Matthews L."/>
            <person name="McCorrison J."/>
            <person name="Monaghan E.L."/>
            <person name="Mun J.H."/>
            <person name="Najar F.Z."/>
            <person name="Nicholson C."/>
            <person name="Noirot C."/>
            <person name="O'Bleness M."/>
            <person name="Paule C.R."/>
            <person name="Poulain J."/>
            <person name="Prion F."/>
            <person name="Qin B."/>
            <person name="Qu C."/>
            <person name="Retzel E.F."/>
            <person name="Riddle C."/>
            <person name="Sallet E."/>
            <person name="Samain S."/>
            <person name="Samson N."/>
            <person name="Sanders I."/>
            <person name="Saurat O."/>
            <person name="Scarpelli C."/>
            <person name="Schiex T."/>
            <person name="Segurens B."/>
            <person name="Severin A.J."/>
            <person name="Sherrier D.J."/>
            <person name="Shi R."/>
            <person name="Sims S."/>
            <person name="Singer S.R."/>
            <person name="Sinharoy S."/>
            <person name="Sterck L."/>
            <person name="Viollet A."/>
            <person name="Wang B.B."/>
            <person name="Wang K."/>
            <person name="Wang M."/>
            <person name="Wang X."/>
            <person name="Warfsmann J."/>
            <person name="Weissenbach J."/>
            <person name="White D.D."/>
            <person name="White J.D."/>
            <person name="Wiley G.B."/>
            <person name="Wincker P."/>
            <person name="Xing Y."/>
            <person name="Yang L."/>
            <person name="Yao Z."/>
            <person name="Ying F."/>
            <person name="Zhai J."/>
            <person name="Zhou L."/>
            <person name="Zuber A."/>
            <person name="Denarie J."/>
            <person name="Dixon R.A."/>
            <person name="May G.D."/>
            <person name="Schwartz D.C."/>
            <person name="Rogers J."/>
            <person name="Quetier F."/>
            <person name="Town C.D."/>
            <person name="Roe B.A."/>
        </authorList>
    </citation>
    <scope>NUCLEOTIDE SEQUENCE [LARGE SCALE GENOMIC DNA]</scope>
    <source>
        <strain evidence="1">A17</strain>
        <strain evidence="2 3">cv. Jemalong A17</strain>
    </source>
</reference>
<reference evidence="1 3" key="2">
    <citation type="journal article" date="2014" name="BMC Genomics">
        <title>An improved genome release (version Mt4.0) for the model legume Medicago truncatula.</title>
        <authorList>
            <person name="Tang H."/>
            <person name="Krishnakumar V."/>
            <person name="Bidwell S."/>
            <person name="Rosen B."/>
            <person name="Chan A."/>
            <person name="Zhou S."/>
            <person name="Gentzbittel L."/>
            <person name="Childs K.L."/>
            <person name="Yandell M."/>
            <person name="Gundlach H."/>
            <person name="Mayer K.F."/>
            <person name="Schwartz D.C."/>
            <person name="Town C.D."/>
        </authorList>
    </citation>
    <scope>GENOME REANNOTATION</scope>
    <source>
        <strain evidence="1">A17</strain>
        <strain evidence="2 3">cv. Jemalong A17</strain>
    </source>
</reference>
<dbReference type="AlphaFoldDB" id="A0A072TE10"/>